<keyword evidence="2" id="KW-1185">Reference proteome</keyword>
<reference evidence="1 2" key="1">
    <citation type="submission" date="2020-08" db="EMBL/GenBank/DDBJ databases">
        <title>A Genomic Blueprint of the Chicken Gut Microbiome.</title>
        <authorList>
            <person name="Gilroy R."/>
            <person name="Ravi A."/>
            <person name="Getino M."/>
            <person name="Pursley I."/>
            <person name="Horton D.L."/>
            <person name="Alikhan N.-F."/>
            <person name="Baker D."/>
            <person name="Gharbi K."/>
            <person name="Hall N."/>
            <person name="Watson M."/>
            <person name="Adriaenssens E.M."/>
            <person name="Foster-Nyarko E."/>
            <person name="Jarju S."/>
            <person name="Secka A."/>
            <person name="Antonio M."/>
            <person name="Oren A."/>
            <person name="Chaudhuri R."/>
            <person name="La Ragione R.M."/>
            <person name="Hildebrand F."/>
            <person name="Pallen M.J."/>
        </authorList>
    </citation>
    <scope>NUCLEOTIDE SEQUENCE [LARGE SCALE GENOMIC DNA]</scope>
    <source>
        <strain evidence="1 2">Sa2CUA10</strain>
    </source>
</reference>
<protein>
    <recommendedName>
        <fullName evidence="3">Transcriptional regulator</fullName>
    </recommendedName>
</protein>
<comment type="caution">
    <text evidence="1">The sequence shown here is derived from an EMBL/GenBank/DDBJ whole genome shotgun (WGS) entry which is preliminary data.</text>
</comment>
<organism evidence="1 2">
    <name type="scientific">Fictibacillus norfolkensis</name>
    <dbReference type="NCBI Taxonomy" id="2762233"/>
    <lineage>
        <taxon>Bacteria</taxon>
        <taxon>Bacillati</taxon>
        <taxon>Bacillota</taxon>
        <taxon>Bacilli</taxon>
        <taxon>Bacillales</taxon>
        <taxon>Fictibacillaceae</taxon>
        <taxon>Fictibacillus</taxon>
    </lineage>
</organism>
<name>A0ABR8SN56_9BACL</name>
<dbReference type="RefSeq" id="WP_191754200.1">
    <property type="nucleotide sequence ID" value="NZ_JACSQM010000005.1"/>
</dbReference>
<gene>
    <name evidence="1" type="ORF">H9648_12770</name>
</gene>
<accession>A0ABR8SN56</accession>
<dbReference type="Proteomes" id="UP000603641">
    <property type="component" value="Unassembled WGS sequence"/>
</dbReference>
<proteinExistence type="predicted"/>
<sequence length="289" mass="33625">MRAGNIYQFKHMSQFHNVANFNKHKEVFLQRNPDLFTHSEFIAFEVLSQYSVVVPGVANAKIGTLVSACSPKQGGISRATFVRMLRKAKKAGIIQTYKTYRSSGGFSHNIFVFQSFDATCDTQMTQCENQEIAYDSKESAVQSTEETEKLFINLKNKDLNIRQEKEVQPLHDDNQLLSKDLDYTFVPNTVPNIFIHTVKPFFDRADEIYTFWQKALLAYKKFNFDTPLEHMTTIVIEAFKTTVFHYKHRNIKTTFVQYYYGTLSAMLSAEKRREYAQHGVKPRYNWLDV</sequence>
<dbReference type="EMBL" id="JACSQM010000005">
    <property type="protein sequence ID" value="MBD7964928.1"/>
    <property type="molecule type" value="Genomic_DNA"/>
</dbReference>
<evidence type="ECO:0008006" key="3">
    <source>
        <dbReference type="Google" id="ProtNLM"/>
    </source>
</evidence>
<evidence type="ECO:0000313" key="2">
    <source>
        <dbReference type="Proteomes" id="UP000603641"/>
    </source>
</evidence>
<evidence type="ECO:0000313" key="1">
    <source>
        <dbReference type="EMBL" id="MBD7964928.1"/>
    </source>
</evidence>